<dbReference type="InterPro" id="IPR015421">
    <property type="entry name" value="PyrdxlP-dep_Trfase_major"/>
</dbReference>
<dbReference type="SUPFAM" id="SSF53383">
    <property type="entry name" value="PLP-dependent transferases"/>
    <property type="match status" value="1"/>
</dbReference>
<organism evidence="7 8">
    <name type="scientific">Pollutimonas harenae</name>
    <dbReference type="NCBI Taxonomy" id="657015"/>
    <lineage>
        <taxon>Bacteria</taxon>
        <taxon>Pseudomonadati</taxon>
        <taxon>Pseudomonadota</taxon>
        <taxon>Betaproteobacteria</taxon>
        <taxon>Burkholderiales</taxon>
        <taxon>Alcaligenaceae</taxon>
        <taxon>Pollutimonas</taxon>
    </lineage>
</organism>
<evidence type="ECO:0000256" key="3">
    <source>
        <dbReference type="ARBA" id="ARBA00022898"/>
    </source>
</evidence>
<name>A0A853H3G8_9BURK</name>
<comment type="cofactor">
    <cofactor evidence="1 5">
        <name>pyridoxal 5'-phosphate</name>
        <dbReference type="ChEBI" id="CHEBI:597326"/>
    </cofactor>
</comment>
<dbReference type="GO" id="GO:0019265">
    <property type="term" value="P:glycine biosynthetic process, by transamination of glyoxylate"/>
    <property type="evidence" value="ECO:0007669"/>
    <property type="project" value="TreeGrafter"/>
</dbReference>
<evidence type="ECO:0000313" key="8">
    <source>
        <dbReference type="Proteomes" id="UP000554144"/>
    </source>
</evidence>
<dbReference type="Pfam" id="PF00266">
    <property type="entry name" value="Aminotran_5"/>
    <property type="match status" value="1"/>
</dbReference>
<dbReference type="RefSeq" id="WP_130037382.1">
    <property type="nucleotide sequence ID" value="NZ_JACCEV010000001.1"/>
</dbReference>
<dbReference type="InterPro" id="IPR000192">
    <property type="entry name" value="Aminotrans_V_dom"/>
</dbReference>
<dbReference type="OrthoDB" id="9766472at2"/>
<dbReference type="GO" id="GO:0008453">
    <property type="term" value="F:alanine-glyoxylate transaminase activity"/>
    <property type="evidence" value="ECO:0007669"/>
    <property type="project" value="TreeGrafter"/>
</dbReference>
<evidence type="ECO:0000313" key="7">
    <source>
        <dbReference type="EMBL" id="NYT85103.1"/>
    </source>
</evidence>
<keyword evidence="3 5" id="KW-0663">Pyridoxal phosphate</keyword>
<dbReference type="GO" id="GO:0004760">
    <property type="term" value="F:L-serine-pyruvate transaminase activity"/>
    <property type="evidence" value="ECO:0007669"/>
    <property type="project" value="TreeGrafter"/>
</dbReference>
<feature type="modified residue" description="N6-(pyridoxal phosphate)lysine" evidence="5">
    <location>
        <position position="197"/>
    </location>
</feature>
<keyword evidence="8" id="KW-1185">Reference proteome</keyword>
<comment type="similarity">
    <text evidence="2">Belongs to the class-V pyridoxal-phosphate-dependent aminotransferase family.</text>
</comment>
<dbReference type="PANTHER" id="PTHR21152:SF40">
    <property type="entry name" value="ALANINE--GLYOXYLATE AMINOTRANSFERASE"/>
    <property type="match status" value="1"/>
</dbReference>
<proteinExistence type="inferred from homology"/>
<dbReference type="AlphaFoldDB" id="A0A853H3G8"/>
<gene>
    <name evidence="7" type="ORF">H0A62_05760</name>
</gene>
<accession>A0A853H3G8</accession>
<dbReference type="InterPro" id="IPR015422">
    <property type="entry name" value="PyrdxlP-dep_Trfase_small"/>
</dbReference>
<dbReference type="EMBL" id="JACCEV010000001">
    <property type="protein sequence ID" value="NYT85103.1"/>
    <property type="molecule type" value="Genomic_DNA"/>
</dbReference>
<comment type="caution">
    <text evidence="7">The sequence shown here is derived from an EMBL/GenBank/DDBJ whole genome shotgun (WGS) entry which is preliminary data.</text>
</comment>
<evidence type="ECO:0000256" key="5">
    <source>
        <dbReference type="PIRSR" id="PIRSR000524-50"/>
    </source>
</evidence>
<dbReference type="Proteomes" id="UP000554144">
    <property type="component" value="Unassembled WGS sequence"/>
</dbReference>
<evidence type="ECO:0000256" key="2">
    <source>
        <dbReference type="ARBA" id="ARBA00009236"/>
    </source>
</evidence>
<protein>
    <submittedName>
        <fullName evidence="7">Alanine--glyoxylate aminotransferase family protein</fullName>
    </submittedName>
</protein>
<dbReference type="PANTHER" id="PTHR21152">
    <property type="entry name" value="AMINOTRANSFERASE CLASS V"/>
    <property type="match status" value="1"/>
</dbReference>
<feature type="binding site" evidence="4">
    <location>
        <position position="348"/>
    </location>
    <ligand>
        <name>substrate</name>
    </ligand>
</feature>
<keyword evidence="7" id="KW-0808">Transferase</keyword>
<dbReference type="Gene3D" id="3.40.640.10">
    <property type="entry name" value="Type I PLP-dependent aspartate aminotransferase-like (Major domain)"/>
    <property type="match status" value="1"/>
</dbReference>
<reference evidence="7 8" key="1">
    <citation type="submission" date="2020-07" db="EMBL/GenBank/DDBJ databases">
        <title>Taxonomic revisions and descriptions of new bacterial species based on genomic comparisons in the high-G+C-content subgroup of the family Alcaligenaceae.</title>
        <authorList>
            <person name="Szabo A."/>
            <person name="Felfoldi T."/>
        </authorList>
    </citation>
    <scope>NUCLEOTIDE SEQUENCE [LARGE SCALE GENOMIC DNA]</scope>
    <source>
        <strain evidence="7 8">DSM 25667</strain>
    </source>
</reference>
<dbReference type="PIRSF" id="PIRSF000524">
    <property type="entry name" value="SPT"/>
    <property type="match status" value="1"/>
</dbReference>
<dbReference type="InterPro" id="IPR024169">
    <property type="entry name" value="SP_NH2Trfase/AEP_transaminase"/>
</dbReference>
<evidence type="ECO:0000256" key="1">
    <source>
        <dbReference type="ARBA" id="ARBA00001933"/>
    </source>
</evidence>
<evidence type="ECO:0000256" key="4">
    <source>
        <dbReference type="PIRSR" id="PIRSR000524-1"/>
    </source>
</evidence>
<evidence type="ECO:0000259" key="6">
    <source>
        <dbReference type="Pfam" id="PF00266"/>
    </source>
</evidence>
<dbReference type="Gene3D" id="3.90.1150.10">
    <property type="entry name" value="Aspartate Aminotransferase, domain 1"/>
    <property type="match status" value="1"/>
</dbReference>
<keyword evidence="7" id="KW-0032">Aminotransferase</keyword>
<sequence>MPSLLPDVDPDGLLEYSVVYTDRAVNHMSNAFQGVMKDISRVLKHVYRASSAIVVPGSGTFGMEAVARQFAGNKRCLVIRNGWFSYRWSQIFDMGSIPSETIVLKARPASEGRQAPFAPAPIEEVVAAIRQHKPDLVFAPHVETASGIILPDDYLRRVADAVHAEGGMFVLDCIASGTIWIDMQATGVDVLISAPQKGWTGSACCGLVMLSELARQRIEDTVSSSFACDLRKWLQIMEAYENGGHAYHATLPTDSLTILRNVMLETEAYGFDKVKAEQQELGDAVRALLHRKGFKSVAADGYAAPGVVVSYTDDDGIHSTKKFAAAGLQAAAGVPLQCDEPSDFKTFRLGLFGLDKLHNVERTVARLEQALDAIV</sequence>
<feature type="domain" description="Aminotransferase class V" evidence="6">
    <location>
        <begin position="22"/>
        <end position="290"/>
    </location>
</feature>
<dbReference type="InterPro" id="IPR015424">
    <property type="entry name" value="PyrdxlP-dep_Trfase"/>
</dbReference>